<reference evidence="2 3" key="1">
    <citation type="submission" date="2014-05" db="EMBL/GenBank/DDBJ databases">
        <title>ATOL: Assembling a taxonomically balanced genome-scale reconstruction of the evolutionary history of the Enterobacteriaceae.</title>
        <authorList>
            <person name="Plunkett G.III."/>
            <person name="Neeno-Eckwall E.C."/>
            <person name="Glasner J.D."/>
            <person name="Perna N.T."/>
        </authorList>
    </citation>
    <scope>NUCLEOTIDE SEQUENCE [LARGE SCALE GENOMIC DNA]</scope>
    <source>
        <strain evidence="2 3">ATCC 33301</strain>
    </source>
</reference>
<comment type="caution">
    <text evidence="2">The sequence shown here is derived from an EMBL/GenBank/DDBJ whole genome shotgun (WGS) entry which is preliminary data.</text>
</comment>
<gene>
    <name evidence="2" type="ORF">GTPT_3070</name>
</gene>
<evidence type="ECO:0000256" key="1">
    <source>
        <dbReference type="SAM" id="MobiDB-lite"/>
    </source>
</evidence>
<feature type="region of interest" description="Disordered" evidence="1">
    <location>
        <begin position="1"/>
        <end position="24"/>
    </location>
</feature>
<dbReference type="Proteomes" id="UP000028602">
    <property type="component" value="Unassembled WGS sequence"/>
</dbReference>
<protein>
    <submittedName>
        <fullName evidence="2">Uncharacterized protein</fullName>
    </submittedName>
</protein>
<evidence type="ECO:0000313" key="3">
    <source>
        <dbReference type="Proteomes" id="UP000028602"/>
    </source>
</evidence>
<evidence type="ECO:0000313" key="2">
    <source>
        <dbReference type="EMBL" id="KFD17465.1"/>
    </source>
</evidence>
<keyword evidence="3" id="KW-1185">Reference proteome</keyword>
<dbReference type="RefSeq" id="WP_029989939.1">
    <property type="nucleotide sequence ID" value="NZ_ATMJ01000013.1"/>
</dbReference>
<accession>A0A085JAG9</accession>
<dbReference type="OrthoDB" id="10005855at2"/>
<name>A0A085JAG9_9GAMM</name>
<dbReference type="eggNOG" id="ENOG5031PNA">
    <property type="taxonomic scope" value="Bacteria"/>
</dbReference>
<proteinExistence type="predicted"/>
<dbReference type="EMBL" id="JMPR01000047">
    <property type="protein sequence ID" value="KFD17465.1"/>
    <property type="molecule type" value="Genomic_DNA"/>
</dbReference>
<feature type="region of interest" description="Disordered" evidence="1">
    <location>
        <begin position="87"/>
        <end position="111"/>
    </location>
</feature>
<dbReference type="AlphaFoldDB" id="A0A085JAG9"/>
<sequence length="167" mass="18341">MFLLANRGKPAGGGKARSASHRPELPADQQSLISGEFFVVDSQFSGGTYATDKHSGYSLLSENARDILKVLGDEYICYLCDPQGMQRKETAGSPEKIIPPESSGPDPAADQKTLTEYLLGDDRLIDRVLGETSQDEWISRTLFGEDEQDLFSALAPEYLVRDLPDVK</sequence>
<organism evidence="2 3">
    <name type="scientific">Tatumella ptyseos ATCC 33301</name>
    <dbReference type="NCBI Taxonomy" id="1005995"/>
    <lineage>
        <taxon>Bacteria</taxon>
        <taxon>Pseudomonadati</taxon>
        <taxon>Pseudomonadota</taxon>
        <taxon>Gammaproteobacteria</taxon>
        <taxon>Enterobacterales</taxon>
        <taxon>Erwiniaceae</taxon>
        <taxon>Tatumella</taxon>
    </lineage>
</organism>